<dbReference type="GO" id="GO:0036064">
    <property type="term" value="C:ciliary basal body"/>
    <property type="evidence" value="ECO:0007669"/>
    <property type="project" value="TreeGrafter"/>
</dbReference>
<dbReference type="AlphaFoldDB" id="A0A8J4TLT3"/>
<evidence type="ECO:0000313" key="1">
    <source>
        <dbReference type="EMBL" id="KAF5404787.1"/>
    </source>
</evidence>
<dbReference type="Proteomes" id="UP000748531">
    <property type="component" value="Unassembled WGS sequence"/>
</dbReference>
<protein>
    <recommendedName>
        <fullName evidence="3">DUF4201 domain-containing protein</fullName>
    </recommendedName>
</protein>
<dbReference type="EMBL" id="LUCH01000581">
    <property type="protein sequence ID" value="KAF5404787.1"/>
    <property type="molecule type" value="Genomic_DNA"/>
</dbReference>
<dbReference type="InterPro" id="IPR051885">
    <property type="entry name" value="CC_CF"/>
</dbReference>
<dbReference type="PANTHER" id="PTHR15654">
    <property type="entry name" value="COILED-COIL DOMAIN-CONTAINING PROTEIN 113-RELATED"/>
    <property type="match status" value="1"/>
</dbReference>
<dbReference type="GO" id="GO:0060271">
    <property type="term" value="P:cilium assembly"/>
    <property type="evidence" value="ECO:0007669"/>
    <property type="project" value="TreeGrafter"/>
</dbReference>
<evidence type="ECO:0008006" key="3">
    <source>
        <dbReference type="Google" id="ProtNLM"/>
    </source>
</evidence>
<proteinExistence type="predicted"/>
<accession>A0A8J4TLT3</accession>
<keyword evidence="2" id="KW-1185">Reference proteome</keyword>
<dbReference type="PANTHER" id="PTHR15654:SF2">
    <property type="entry name" value="COILED-COIL DOMAIN-CONTAINING PROTEIN 113"/>
    <property type="match status" value="1"/>
</dbReference>
<comment type="caution">
    <text evidence="1">The sequence shown here is derived from an EMBL/GenBank/DDBJ whole genome shotgun (WGS) entry which is preliminary data.</text>
</comment>
<name>A0A8J4TLT3_9TREM</name>
<organism evidence="1 2">
    <name type="scientific">Paragonimus heterotremus</name>
    <dbReference type="NCBI Taxonomy" id="100268"/>
    <lineage>
        <taxon>Eukaryota</taxon>
        <taxon>Metazoa</taxon>
        <taxon>Spiralia</taxon>
        <taxon>Lophotrochozoa</taxon>
        <taxon>Platyhelminthes</taxon>
        <taxon>Trematoda</taxon>
        <taxon>Digenea</taxon>
        <taxon>Plagiorchiida</taxon>
        <taxon>Troglotremata</taxon>
        <taxon>Troglotrematidae</taxon>
        <taxon>Paragonimus</taxon>
    </lineage>
</organism>
<dbReference type="OrthoDB" id="6255478at2759"/>
<sequence length="381" mass="45491">MNDSLYISNEEKSVLSHNSESSSRTTNWDDLTVIMRNKQRLTEQLNTENEFLKNFIDRNRINLEATETPVEVVSKRHTVRMKSKPSFVERYRLLEAEQKCYVLYIEKELFKQKIKEYYNKCERTLETLQAKTEANAMKNDEIQRFYDECKSTVTTEMVHGKRIYVAETFLRYHEKHELQRNNLIYTTRLQNDLLRVNVRRLRRQIRSAEEDDKPTLIDFEAVQHANHMQSEQLQERTKTLVRTKQKFSQLSLELCYRKDKLNKLALENEQLAKAYHDKYDRTSSLALGLRNSLQVILDEGMLNETLQNRIRYNHAPEVNAFVRTLINKDLIEREQKICERRRHIARIMYKQQRSILSKLIELGKRQAHCGCSNNYTEDSQN</sequence>
<evidence type="ECO:0000313" key="2">
    <source>
        <dbReference type="Proteomes" id="UP000748531"/>
    </source>
</evidence>
<reference evidence="1" key="1">
    <citation type="submission" date="2019-05" db="EMBL/GenBank/DDBJ databases">
        <title>Annotation for the trematode Paragonimus heterotremus.</title>
        <authorList>
            <person name="Choi Y.-J."/>
        </authorList>
    </citation>
    <scope>NUCLEOTIDE SEQUENCE</scope>
    <source>
        <strain evidence="1">LC</strain>
    </source>
</reference>
<gene>
    <name evidence="1" type="ORF">PHET_01800</name>
</gene>
<dbReference type="GO" id="GO:0005930">
    <property type="term" value="C:axoneme"/>
    <property type="evidence" value="ECO:0007669"/>
    <property type="project" value="TreeGrafter"/>
</dbReference>